<keyword evidence="3" id="KW-1185">Reference proteome</keyword>
<feature type="domain" description="Lipid/polyisoprenoid-binding YceI-like" evidence="1">
    <location>
        <begin position="5"/>
        <end position="168"/>
    </location>
</feature>
<dbReference type="Proteomes" id="UP001370348">
    <property type="component" value="Chromosome"/>
</dbReference>
<dbReference type="Pfam" id="PF04264">
    <property type="entry name" value="YceI"/>
    <property type="match status" value="1"/>
</dbReference>
<proteinExistence type="predicted"/>
<evidence type="ECO:0000259" key="1">
    <source>
        <dbReference type="SMART" id="SM00867"/>
    </source>
</evidence>
<dbReference type="InterPro" id="IPR036761">
    <property type="entry name" value="TTHA0802/YceI-like_sf"/>
</dbReference>
<protein>
    <submittedName>
        <fullName evidence="2">YceI family protein</fullName>
    </submittedName>
</protein>
<dbReference type="SMART" id="SM00867">
    <property type="entry name" value="YceI"/>
    <property type="match status" value="1"/>
</dbReference>
<evidence type="ECO:0000313" key="2">
    <source>
        <dbReference type="EMBL" id="WXB19941.1"/>
    </source>
</evidence>
<reference evidence="2 3" key="1">
    <citation type="submission" date="2021-12" db="EMBL/GenBank/DDBJ databases">
        <title>Discovery of the Pendulisporaceae a myxobacterial family with distinct sporulation behavior and unique specialized metabolism.</title>
        <authorList>
            <person name="Garcia R."/>
            <person name="Popoff A."/>
            <person name="Bader C.D."/>
            <person name="Loehr J."/>
            <person name="Walesch S."/>
            <person name="Walt C."/>
            <person name="Boldt J."/>
            <person name="Bunk B."/>
            <person name="Haeckl F.J.F.P.J."/>
            <person name="Gunesch A.P."/>
            <person name="Birkelbach J."/>
            <person name="Nuebel U."/>
            <person name="Pietschmann T."/>
            <person name="Bach T."/>
            <person name="Mueller R."/>
        </authorList>
    </citation>
    <scope>NUCLEOTIDE SEQUENCE [LARGE SCALE GENOMIC DNA]</scope>
    <source>
        <strain evidence="2 3">MSr11954</strain>
    </source>
</reference>
<sequence length="175" mass="20142">MAGAAWKIDSERSRIDFEVRYMAFQRVSGAFKRFRGEIRLDEEDATRSTVEVRIDARSIQTDRSDRDEELRRSFLAVDQHPEIIFRSRRVERTSGGKLRVHGDLQLRGVSGDVLLETTPKERQNGTAHFVAKATVDRTHYGSRWSSALDSHPVFIGRDVHIFIDVQAERTNESLK</sequence>
<name>A0ABZ2MBR1_9BACT</name>
<gene>
    <name evidence="2" type="ORF">LZC94_22300</name>
</gene>
<dbReference type="InterPro" id="IPR007372">
    <property type="entry name" value="Lipid/polyisoprenoid-bd_YceI"/>
</dbReference>
<dbReference type="Gene3D" id="2.40.128.110">
    <property type="entry name" value="Lipid/polyisoprenoid-binding, YceI-like"/>
    <property type="match status" value="1"/>
</dbReference>
<organism evidence="2 3">
    <name type="scientific">Pendulispora albinea</name>
    <dbReference type="NCBI Taxonomy" id="2741071"/>
    <lineage>
        <taxon>Bacteria</taxon>
        <taxon>Pseudomonadati</taxon>
        <taxon>Myxococcota</taxon>
        <taxon>Myxococcia</taxon>
        <taxon>Myxococcales</taxon>
        <taxon>Sorangiineae</taxon>
        <taxon>Pendulisporaceae</taxon>
        <taxon>Pendulispora</taxon>
    </lineage>
</organism>
<dbReference type="SUPFAM" id="SSF101874">
    <property type="entry name" value="YceI-like"/>
    <property type="match status" value="1"/>
</dbReference>
<dbReference type="PANTHER" id="PTHR34406">
    <property type="entry name" value="PROTEIN YCEI"/>
    <property type="match status" value="1"/>
</dbReference>
<dbReference type="EMBL" id="CP089984">
    <property type="protein sequence ID" value="WXB19941.1"/>
    <property type="molecule type" value="Genomic_DNA"/>
</dbReference>
<dbReference type="PANTHER" id="PTHR34406:SF1">
    <property type="entry name" value="PROTEIN YCEI"/>
    <property type="match status" value="1"/>
</dbReference>
<dbReference type="RefSeq" id="WP_394829540.1">
    <property type="nucleotide sequence ID" value="NZ_CP089984.1"/>
</dbReference>
<accession>A0ABZ2MBR1</accession>
<evidence type="ECO:0000313" key="3">
    <source>
        <dbReference type="Proteomes" id="UP001370348"/>
    </source>
</evidence>